<dbReference type="PANTHER" id="PTHR11820">
    <property type="entry name" value="ACYLPYRUVASE"/>
    <property type="match status" value="1"/>
</dbReference>
<proteinExistence type="predicted"/>
<dbReference type="InterPro" id="IPR011234">
    <property type="entry name" value="Fumarylacetoacetase-like_C"/>
</dbReference>
<accession>A0A7S9LUT5</accession>
<keyword evidence="4" id="KW-1185">Reference proteome</keyword>
<dbReference type="GO" id="GO:0018773">
    <property type="term" value="F:acetylpyruvate hydrolase activity"/>
    <property type="evidence" value="ECO:0007669"/>
    <property type="project" value="TreeGrafter"/>
</dbReference>
<reference evidence="3 4" key="1">
    <citation type="submission" date="2020-11" db="EMBL/GenBank/DDBJ databases">
        <title>Description of Pontivivens ytuae sp. nov. isolated from deep sea sediment of Mariana Trench.</title>
        <authorList>
            <person name="Wang Z."/>
            <person name="Sun Q.-L."/>
            <person name="Xu X.-D."/>
            <person name="Tang Y.-Z."/>
            <person name="Zhang J."/>
        </authorList>
    </citation>
    <scope>NUCLEOTIDE SEQUENCE [LARGE SCALE GENOMIC DNA]</scope>
    <source>
        <strain evidence="3 4">MT2928</strain>
    </source>
</reference>
<dbReference type="AlphaFoldDB" id="A0A7S9LUT5"/>
<evidence type="ECO:0000313" key="4">
    <source>
        <dbReference type="Proteomes" id="UP000594800"/>
    </source>
</evidence>
<organism evidence="3 4">
    <name type="scientific">Pontivivens ytuae</name>
    <dbReference type="NCBI Taxonomy" id="2789856"/>
    <lineage>
        <taxon>Bacteria</taxon>
        <taxon>Pseudomonadati</taxon>
        <taxon>Pseudomonadota</taxon>
        <taxon>Alphaproteobacteria</taxon>
        <taxon>Rhodobacterales</taxon>
        <taxon>Paracoccaceae</taxon>
        <taxon>Pontivivens</taxon>
    </lineage>
</organism>
<keyword evidence="3" id="KW-0378">Hydrolase</keyword>
<dbReference type="SUPFAM" id="SSF56529">
    <property type="entry name" value="FAH"/>
    <property type="match status" value="1"/>
</dbReference>
<dbReference type="RefSeq" id="WP_196104911.1">
    <property type="nucleotide sequence ID" value="NZ_CP064942.1"/>
</dbReference>
<dbReference type="Proteomes" id="UP000594800">
    <property type="component" value="Chromosome"/>
</dbReference>
<keyword evidence="1" id="KW-0479">Metal-binding</keyword>
<feature type="domain" description="Fumarylacetoacetase-like C-terminal" evidence="2">
    <location>
        <begin position="27"/>
        <end position="224"/>
    </location>
</feature>
<protein>
    <submittedName>
        <fullName evidence="3">Fumarylacetoacetate hydrolase family protein</fullName>
    </submittedName>
</protein>
<dbReference type="Pfam" id="PF01557">
    <property type="entry name" value="FAA_hydrolase"/>
    <property type="match status" value="1"/>
</dbReference>
<dbReference type="KEGG" id="poz:I0K15_07955"/>
<dbReference type="InterPro" id="IPR036663">
    <property type="entry name" value="Fumarylacetoacetase_C_sf"/>
</dbReference>
<sequence length="231" mass="24949">MSYVFPPPPQASVAVRGTADRFPVRRIFCVGRNYAAHAREMGRDPDREPPFFFTKPADAVVDTPATIPYPPETDNLHYEIELVVAIGRAGTDIPEEAVMDHLWGATVGIDLTRRDLQLQAREQGRPWDWGKAFDRSAPMAPLVPIAGVPSVEQGHIWLAVDGEVKQDADLSDLIWSVREHVSILSRSMALAPGDLVMTGTPAGVGPVGPGDRITGAVDGLAEIEISIGARA</sequence>
<name>A0A7S9LUT5_9RHOB</name>
<evidence type="ECO:0000259" key="2">
    <source>
        <dbReference type="Pfam" id="PF01557"/>
    </source>
</evidence>
<dbReference type="Gene3D" id="3.90.850.10">
    <property type="entry name" value="Fumarylacetoacetase-like, C-terminal domain"/>
    <property type="match status" value="1"/>
</dbReference>
<dbReference type="PANTHER" id="PTHR11820:SF90">
    <property type="entry name" value="FLUTATHIONE S-TRANSFERASE"/>
    <property type="match status" value="1"/>
</dbReference>
<dbReference type="EMBL" id="CP064942">
    <property type="protein sequence ID" value="QPH55649.1"/>
    <property type="molecule type" value="Genomic_DNA"/>
</dbReference>
<dbReference type="GO" id="GO:0046872">
    <property type="term" value="F:metal ion binding"/>
    <property type="evidence" value="ECO:0007669"/>
    <property type="project" value="UniProtKB-KW"/>
</dbReference>
<evidence type="ECO:0000256" key="1">
    <source>
        <dbReference type="ARBA" id="ARBA00022723"/>
    </source>
</evidence>
<gene>
    <name evidence="3" type="ORF">I0K15_07955</name>
</gene>
<evidence type="ECO:0000313" key="3">
    <source>
        <dbReference type="EMBL" id="QPH55649.1"/>
    </source>
</evidence>